<proteinExistence type="predicted"/>
<feature type="chain" id="PRO_5004825271" evidence="1">
    <location>
        <begin position="21"/>
        <end position="85"/>
    </location>
</feature>
<gene>
    <name evidence="2" type="ORF">NECAME_07912</name>
</gene>
<keyword evidence="3" id="KW-1185">Reference proteome</keyword>
<keyword evidence="1" id="KW-0732">Signal</keyword>
<evidence type="ECO:0000313" key="2">
    <source>
        <dbReference type="EMBL" id="ETN82526.1"/>
    </source>
</evidence>
<dbReference type="EMBL" id="KI658446">
    <property type="protein sequence ID" value="ETN82526.1"/>
    <property type="molecule type" value="Genomic_DNA"/>
</dbReference>
<dbReference type="KEGG" id="nai:NECAME_07912"/>
<dbReference type="AlphaFoldDB" id="W2TN19"/>
<organism evidence="2 3">
    <name type="scientific">Necator americanus</name>
    <name type="common">Human hookworm</name>
    <dbReference type="NCBI Taxonomy" id="51031"/>
    <lineage>
        <taxon>Eukaryota</taxon>
        <taxon>Metazoa</taxon>
        <taxon>Ecdysozoa</taxon>
        <taxon>Nematoda</taxon>
        <taxon>Chromadorea</taxon>
        <taxon>Rhabditida</taxon>
        <taxon>Rhabditina</taxon>
        <taxon>Rhabditomorpha</taxon>
        <taxon>Strongyloidea</taxon>
        <taxon>Ancylostomatidae</taxon>
        <taxon>Bunostominae</taxon>
        <taxon>Necator</taxon>
    </lineage>
</organism>
<sequence>MMSTIALIAIGFTLLQPSIGDDTYVPPPVTDIPYPTPSPCLTPAPPTAPPVYCPFCSCNPPKGCIPREMHFLCLFLCPPRDVQED</sequence>
<feature type="signal peptide" evidence="1">
    <location>
        <begin position="1"/>
        <end position="20"/>
    </location>
</feature>
<protein>
    <submittedName>
        <fullName evidence="2">Uncharacterized protein</fullName>
    </submittedName>
</protein>
<reference evidence="3" key="1">
    <citation type="journal article" date="2014" name="Nat. Genet.">
        <title>Genome of the human hookworm Necator americanus.</title>
        <authorList>
            <person name="Tang Y.T."/>
            <person name="Gao X."/>
            <person name="Rosa B.A."/>
            <person name="Abubucker S."/>
            <person name="Hallsworth-Pepin K."/>
            <person name="Martin J."/>
            <person name="Tyagi R."/>
            <person name="Heizer E."/>
            <person name="Zhang X."/>
            <person name="Bhonagiri-Palsikar V."/>
            <person name="Minx P."/>
            <person name="Warren W.C."/>
            <person name="Wang Q."/>
            <person name="Zhan B."/>
            <person name="Hotez P.J."/>
            <person name="Sternberg P.W."/>
            <person name="Dougall A."/>
            <person name="Gaze S.T."/>
            <person name="Mulvenna J."/>
            <person name="Sotillo J."/>
            <person name="Ranganathan S."/>
            <person name="Rabelo E.M."/>
            <person name="Wilson R.K."/>
            <person name="Felgner P.L."/>
            <person name="Bethony J."/>
            <person name="Hawdon J.M."/>
            <person name="Gasser R.B."/>
            <person name="Loukas A."/>
            <person name="Mitreva M."/>
        </authorList>
    </citation>
    <scope>NUCLEOTIDE SEQUENCE [LARGE SCALE GENOMIC DNA]</scope>
</reference>
<name>W2TN19_NECAM</name>
<evidence type="ECO:0000256" key="1">
    <source>
        <dbReference type="SAM" id="SignalP"/>
    </source>
</evidence>
<dbReference type="Proteomes" id="UP000053676">
    <property type="component" value="Unassembled WGS sequence"/>
</dbReference>
<evidence type="ECO:0000313" key="3">
    <source>
        <dbReference type="Proteomes" id="UP000053676"/>
    </source>
</evidence>
<accession>W2TN19</accession>